<keyword evidence="1" id="KW-1133">Transmembrane helix</keyword>
<feature type="transmembrane region" description="Helical" evidence="1">
    <location>
        <begin position="93"/>
        <end position="113"/>
    </location>
</feature>
<evidence type="ECO:0000313" key="2">
    <source>
        <dbReference type="EMBL" id="KAK1420643.1"/>
    </source>
</evidence>
<dbReference type="Proteomes" id="UP001229421">
    <property type="component" value="Unassembled WGS sequence"/>
</dbReference>
<dbReference type="EMBL" id="JAUHHV010000006">
    <property type="protein sequence ID" value="KAK1420643.1"/>
    <property type="molecule type" value="Genomic_DNA"/>
</dbReference>
<gene>
    <name evidence="2" type="ORF">QVD17_22402</name>
</gene>
<accession>A0AAD8KDC9</accession>
<sequence length="133" mass="15223">MYSTTICSVKFGVRWSIPTPMAHRLSPIHLDLCTLLVLMAKHGYGLRLVSSSMFITSNLIRTKSSNQSHTCSYSNPYQIVINPWYRYLGNSRFVMAALLFRLSFLYKALFGLYGLKEHYPVFIAAAQLIIEFC</sequence>
<proteinExistence type="predicted"/>
<evidence type="ECO:0000313" key="3">
    <source>
        <dbReference type="Proteomes" id="UP001229421"/>
    </source>
</evidence>
<dbReference type="AlphaFoldDB" id="A0AAD8KDC9"/>
<organism evidence="2 3">
    <name type="scientific">Tagetes erecta</name>
    <name type="common">African marigold</name>
    <dbReference type="NCBI Taxonomy" id="13708"/>
    <lineage>
        <taxon>Eukaryota</taxon>
        <taxon>Viridiplantae</taxon>
        <taxon>Streptophyta</taxon>
        <taxon>Embryophyta</taxon>
        <taxon>Tracheophyta</taxon>
        <taxon>Spermatophyta</taxon>
        <taxon>Magnoliopsida</taxon>
        <taxon>eudicotyledons</taxon>
        <taxon>Gunneridae</taxon>
        <taxon>Pentapetalae</taxon>
        <taxon>asterids</taxon>
        <taxon>campanulids</taxon>
        <taxon>Asterales</taxon>
        <taxon>Asteraceae</taxon>
        <taxon>Asteroideae</taxon>
        <taxon>Heliantheae alliance</taxon>
        <taxon>Tageteae</taxon>
        <taxon>Tagetes</taxon>
    </lineage>
</organism>
<keyword evidence="1" id="KW-0472">Membrane</keyword>
<protein>
    <submittedName>
        <fullName evidence="2">Uncharacterized protein</fullName>
    </submittedName>
</protein>
<comment type="caution">
    <text evidence="2">The sequence shown here is derived from an EMBL/GenBank/DDBJ whole genome shotgun (WGS) entry which is preliminary data.</text>
</comment>
<name>A0AAD8KDC9_TARER</name>
<evidence type="ECO:0000256" key="1">
    <source>
        <dbReference type="SAM" id="Phobius"/>
    </source>
</evidence>
<keyword evidence="3" id="KW-1185">Reference proteome</keyword>
<reference evidence="2" key="1">
    <citation type="journal article" date="2023" name="bioRxiv">
        <title>Improved chromosome-level genome assembly for marigold (Tagetes erecta).</title>
        <authorList>
            <person name="Jiang F."/>
            <person name="Yuan L."/>
            <person name="Wang S."/>
            <person name="Wang H."/>
            <person name="Xu D."/>
            <person name="Wang A."/>
            <person name="Fan W."/>
        </authorList>
    </citation>
    <scope>NUCLEOTIDE SEQUENCE</scope>
    <source>
        <strain evidence="2">WSJ</strain>
        <tissue evidence="2">Leaf</tissue>
    </source>
</reference>
<keyword evidence="1" id="KW-0812">Transmembrane</keyword>